<name>A0A3R8MHE3_BIBTR</name>
<evidence type="ECO:0000256" key="8">
    <source>
        <dbReference type="ARBA" id="ARBA00031423"/>
    </source>
</evidence>
<dbReference type="Proteomes" id="UP000276010">
    <property type="component" value="Unassembled WGS sequence"/>
</dbReference>
<dbReference type="RefSeq" id="WP_025328932.1">
    <property type="nucleotide sequence ID" value="NZ_CP146202.1"/>
</dbReference>
<comment type="caution">
    <text evidence="12">The sequence shown here is derived from an EMBL/GenBank/DDBJ whole genome shotgun (WGS) entry which is preliminary data.</text>
</comment>
<dbReference type="STRING" id="1263831.F543_6530"/>
<dbReference type="PANTHER" id="PTHR32438">
    <property type="entry name" value="4-ALPHA-GLUCANOTRANSFERASE DPE1, CHLOROPLASTIC/AMYLOPLASTIC"/>
    <property type="match status" value="1"/>
</dbReference>
<comment type="similarity">
    <text evidence="2 10">Belongs to the disproportionating enzyme family.</text>
</comment>
<reference evidence="12 13" key="1">
    <citation type="submission" date="2018-11" db="EMBL/GenBank/DDBJ databases">
        <title>Whole genome sequence of Bibersteinia trehalosi strain OADDL-BT1 an multidrug resistant pathogen isolate.</title>
        <authorList>
            <person name="Couger M."/>
            <person name="Ramachandran A."/>
        </authorList>
    </citation>
    <scope>NUCLEOTIDE SEQUENCE [LARGE SCALE GENOMIC DNA]</scope>
    <source>
        <strain evidence="12 13">OADDL-BT1</strain>
    </source>
</reference>
<dbReference type="PANTHER" id="PTHR32438:SF5">
    <property type="entry name" value="4-ALPHA-GLUCANOTRANSFERASE DPE1, CHLOROPLASTIC_AMYLOPLASTIC"/>
    <property type="match status" value="1"/>
</dbReference>
<gene>
    <name evidence="12" type="ORF">EIM44_02915</name>
</gene>
<dbReference type="NCBIfam" id="TIGR00217">
    <property type="entry name" value="malQ"/>
    <property type="match status" value="1"/>
</dbReference>
<dbReference type="Pfam" id="PF21226">
    <property type="entry name" value="MalQ_N"/>
    <property type="match status" value="1"/>
</dbReference>
<evidence type="ECO:0000256" key="10">
    <source>
        <dbReference type="RuleBase" id="RU361207"/>
    </source>
</evidence>
<evidence type="ECO:0000256" key="4">
    <source>
        <dbReference type="ARBA" id="ARBA00020295"/>
    </source>
</evidence>
<organism evidence="12 13">
    <name type="scientific">Bibersteinia trehalosi</name>
    <name type="common">Pasteurella trehalosi</name>
    <dbReference type="NCBI Taxonomy" id="47735"/>
    <lineage>
        <taxon>Bacteria</taxon>
        <taxon>Pseudomonadati</taxon>
        <taxon>Pseudomonadota</taxon>
        <taxon>Gammaproteobacteria</taxon>
        <taxon>Pasteurellales</taxon>
        <taxon>Pasteurellaceae</taxon>
        <taxon>Bibersteinia</taxon>
    </lineage>
</organism>
<accession>A0A3R8MHE3</accession>
<evidence type="ECO:0000256" key="7">
    <source>
        <dbReference type="ARBA" id="ARBA00023277"/>
    </source>
</evidence>
<proteinExistence type="inferred from homology"/>
<dbReference type="EMBL" id="RRUC01000015">
    <property type="protein sequence ID" value="RRN04410.1"/>
    <property type="molecule type" value="Genomic_DNA"/>
</dbReference>
<evidence type="ECO:0000256" key="2">
    <source>
        <dbReference type="ARBA" id="ARBA00005684"/>
    </source>
</evidence>
<evidence type="ECO:0000256" key="5">
    <source>
        <dbReference type="ARBA" id="ARBA00022676"/>
    </source>
</evidence>
<dbReference type="AlphaFoldDB" id="A0A3R8MHE3"/>
<evidence type="ECO:0000256" key="9">
    <source>
        <dbReference type="ARBA" id="ARBA00031501"/>
    </source>
</evidence>
<dbReference type="Gene3D" id="3.20.20.80">
    <property type="entry name" value="Glycosidases"/>
    <property type="match status" value="1"/>
</dbReference>
<dbReference type="InterPro" id="IPR003385">
    <property type="entry name" value="Glyco_hydro_77"/>
</dbReference>
<dbReference type="InterPro" id="IPR017853">
    <property type="entry name" value="GH"/>
</dbReference>
<evidence type="ECO:0000256" key="6">
    <source>
        <dbReference type="ARBA" id="ARBA00022679"/>
    </source>
</evidence>
<dbReference type="GO" id="GO:0005975">
    <property type="term" value="P:carbohydrate metabolic process"/>
    <property type="evidence" value="ECO:0007669"/>
    <property type="project" value="InterPro"/>
</dbReference>
<dbReference type="EC" id="2.4.1.25" evidence="3 10"/>
<comment type="catalytic activity">
    <reaction evidence="1 10">
        <text>Transfers a segment of a (1-&gt;4)-alpha-D-glucan to a new position in an acceptor, which may be glucose or a (1-&gt;4)-alpha-D-glucan.</text>
        <dbReference type="EC" id="2.4.1.25"/>
    </reaction>
</comment>
<feature type="domain" description="MalQ N-terminal beta-sandwich" evidence="11">
    <location>
        <begin position="39"/>
        <end position="108"/>
    </location>
</feature>
<dbReference type="NCBIfam" id="NF008274">
    <property type="entry name" value="PRK11052.1"/>
    <property type="match status" value="1"/>
</dbReference>
<evidence type="ECO:0000313" key="12">
    <source>
        <dbReference type="EMBL" id="RRN04410.1"/>
    </source>
</evidence>
<keyword evidence="6 10" id="KW-0808">Transferase</keyword>
<keyword evidence="7 10" id="KW-0119">Carbohydrate metabolism</keyword>
<dbReference type="GO" id="GO:0004134">
    <property type="term" value="F:4-alpha-glucanotransferase activity"/>
    <property type="evidence" value="ECO:0007669"/>
    <property type="project" value="UniProtKB-EC"/>
</dbReference>
<evidence type="ECO:0000313" key="13">
    <source>
        <dbReference type="Proteomes" id="UP000276010"/>
    </source>
</evidence>
<dbReference type="InterPro" id="IPR048458">
    <property type="entry name" value="MalQ_N"/>
</dbReference>
<keyword evidence="5 10" id="KW-0328">Glycosyltransferase</keyword>
<evidence type="ECO:0000256" key="1">
    <source>
        <dbReference type="ARBA" id="ARBA00000439"/>
    </source>
</evidence>
<dbReference type="Pfam" id="PF02446">
    <property type="entry name" value="Glyco_hydro_77"/>
    <property type="match status" value="1"/>
</dbReference>
<dbReference type="SUPFAM" id="SSF51445">
    <property type="entry name" value="(Trans)glycosidases"/>
    <property type="match status" value="1"/>
</dbReference>
<protein>
    <recommendedName>
        <fullName evidence="4 10">4-alpha-glucanotransferase</fullName>
        <ecNumber evidence="3 10">2.4.1.25</ecNumber>
    </recommendedName>
    <alternativeName>
        <fullName evidence="8 10">Amylomaltase</fullName>
    </alternativeName>
    <alternativeName>
        <fullName evidence="9 10">Disproportionating enzyme</fullName>
    </alternativeName>
</protein>
<evidence type="ECO:0000256" key="3">
    <source>
        <dbReference type="ARBA" id="ARBA00012560"/>
    </source>
</evidence>
<sequence>MIKITMETQDYFFDGFNSAFATHQAVAQLLGQAQVQALLPPVQVVEQGQAVEIPLNFTNFSEWQLQLETGEVFTGIPENGRIVLPSDLPLGYHEVTLADAQCRLIITPKTAYQPKEILAKKKLWGAILQLYTLRSEQNWGIGDFGDLAQFLTYLARQGGDFVGLNPIHSLFPANPEAASPYSPSSRLWQNILYIDVTAIPAFQNSLQAQEWFQQPETQQKLNAARTCDYISYSLVTQLKLQGLALAYEQFKQEDQTDFEQFIVEKGEQLKIQGTFDALHQWLSEQYPAQWGWSNWASEWQDYTSPQVADFQQQQPERIRFYMWLQFIASQQLKACYELAKQLNMPIGFYRDLAVGVANNGAETWSDKSLYVLGASIGAPPDMLAPQGQNWGLSPMHPSVLQARAYQPFIDLLRANMQDCGALRIDHILGLMRLWWVLQGGSAVEGVYIRYPFEDLLGILALESQRHRCLIIAEALGTVPEGILEALEQKGILAYNVFYFEFEDGKSKPLSHYPYQAMTTLSTHDLPTINGYWQEYDIALGQHYDIYPSQAILDFVQENRSLSKKAFCEVLAKIGILASNDKMPISSAFNHQLQSYVAHTNSALYATQPEDWLNMLEPVNIPGTSSEHPNWRRKLSKPITAIFSDESILALLNSIQQNRT</sequence>
<evidence type="ECO:0000259" key="11">
    <source>
        <dbReference type="Pfam" id="PF21226"/>
    </source>
</evidence>